<dbReference type="PRINTS" id="PR00767">
    <property type="entry name" value="DBMONOXGNASE"/>
</dbReference>
<evidence type="ECO:0000259" key="9">
    <source>
        <dbReference type="SMART" id="SM00664"/>
    </source>
</evidence>
<gene>
    <name evidence="10" type="ORF">HPBE_LOCUS6936</name>
</gene>
<name>A0A3P7XYM4_HELPZ</name>
<organism evidence="10">
    <name type="scientific">Heligmosomoides polygyrus</name>
    <name type="common">Parasitic roundworm</name>
    <dbReference type="NCBI Taxonomy" id="6339"/>
    <lineage>
        <taxon>Eukaryota</taxon>
        <taxon>Metazoa</taxon>
        <taxon>Ecdysozoa</taxon>
        <taxon>Nematoda</taxon>
        <taxon>Chromadorea</taxon>
        <taxon>Rhabditida</taxon>
        <taxon>Rhabditina</taxon>
        <taxon>Rhabditomorpha</taxon>
        <taxon>Strongyloidea</taxon>
        <taxon>Heligmosomidae</taxon>
        <taxon>Heligmosomoides</taxon>
    </lineage>
</organism>
<dbReference type="Proteomes" id="UP000050761">
    <property type="component" value="Unassembled WGS sequence"/>
</dbReference>
<evidence type="ECO:0000256" key="3">
    <source>
        <dbReference type="ARBA" id="ARBA00022723"/>
    </source>
</evidence>
<comment type="similarity">
    <text evidence="2">Belongs to the copper type II ascorbate-dependent monooxygenase family.</text>
</comment>
<evidence type="ECO:0000256" key="7">
    <source>
        <dbReference type="ARBA" id="ARBA00023157"/>
    </source>
</evidence>
<dbReference type="OrthoDB" id="129121at2759"/>
<dbReference type="Gene3D" id="2.60.120.310">
    <property type="entry name" value="Copper type II, ascorbate-dependent monooxygenase, N-terminal domain"/>
    <property type="match status" value="1"/>
</dbReference>
<dbReference type="Pfam" id="PF01082">
    <property type="entry name" value="Cu2_monooxygen"/>
    <property type="match status" value="1"/>
</dbReference>
<dbReference type="SUPFAM" id="SSF49742">
    <property type="entry name" value="PHM/PNGase F"/>
    <property type="match status" value="2"/>
</dbReference>
<accession>A0A3P7XYM4</accession>
<dbReference type="GO" id="GO:0042420">
    <property type="term" value="P:dopamine catabolic process"/>
    <property type="evidence" value="ECO:0007669"/>
    <property type="project" value="TreeGrafter"/>
</dbReference>
<dbReference type="AlphaFoldDB" id="A0A3P7XYM4"/>
<dbReference type="WBParaSite" id="HPBE_0000693501-mRNA-1">
    <property type="protein sequence ID" value="HPBE_0000693501-mRNA-1"/>
    <property type="gene ID" value="HPBE_0000693501"/>
</dbReference>
<dbReference type="PANTHER" id="PTHR10157:SF23">
    <property type="entry name" value="MOXD1 HOMOLOG 1"/>
    <property type="match status" value="1"/>
</dbReference>
<keyword evidence="4" id="KW-0560">Oxidoreductase</keyword>
<dbReference type="FunFam" id="2.60.120.310:FF:000004">
    <property type="entry name" value="DBH-like monooxygenase protein 1"/>
    <property type="match status" value="1"/>
</dbReference>
<dbReference type="InterPro" id="IPR014784">
    <property type="entry name" value="Cu2_ascorb_mOase-like_C"/>
</dbReference>
<proteinExistence type="inferred from homology"/>
<keyword evidence="3" id="KW-0479">Metal-binding</keyword>
<dbReference type="PROSITE" id="PS00084">
    <property type="entry name" value="CU2_MONOOXYGENASE_1"/>
    <property type="match status" value="1"/>
</dbReference>
<evidence type="ECO:0000256" key="8">
    <source>
        <dbReference type="ARBA" id="ARBA00023180"/>
    </source>
</evidence>
<evidence type="ECO:0000313" key="12">
    <source>
        <dbReference type="WBParaSite" id="HPBE_0000693501-mRNA-1"/>
    </source>
</evidence>
<dbReference type="GO" id="GO:0030667">
    <property type="term" value="C:secretory granule membrane"/>
    <property type="evidence" value="ECO:0007669"/>
    <property type="project" value="TreeGrafter"/>
</dbReference>
<protein>
    <submittedName>
        <fullName evidence="12">DOMON domain-containing protein</fullName>
    </submittedName>
</protein>
<dbReference type="GO" id="GO:0005615">
    <property type="term" value="C:extracellular space"/>
    <property type="evidence" value="ECO:0007669"/>
    <property type="project" value="TreeGrafter"/>
</dbReference>
<dbReference type="InterPro" id="IPR036939">
    <property type="entry name" value="Cu2_ascorb_mOase_N_sf"/>
</dbReference>
<dbReference type="Pfam" id="PF03351">
    <property type="entry name" value="DOMON"/>
    <property type="match status" value="1"/>
</dbReference>
<evidence type="ECO:0000256" key="4">
    <source>
        <dbReference type="ARBA" id="ARBA00023002"/>
    </source>
</evidence>
<keyword evidence="11" id="KW-1185">Reference proteome</keyword>
<reference evidence="12" key="2">
    <citation type="submission" date="2019-09" db="UniProtKB">
        <authorList>
            <consortium name="WormBaseParasite"/>
        </authorList>
    </citation>
    <scope>IDENTIFICATION</scope>
</reference>
<keyword evidence="7" id="KW-1015">Disulfide bond</keyword>
<evidence type="ECO:0000256" key="1">
    <source>
        <dbReference type="ARBA" id="ARBA00001973"/>
    </source>
</evidence>
<evidence type="ECO:0000256" key="6">
    <source>
        <dbReference type="ARBA" id="ARBA00023033"/>
    </source>
</evidence>
<dbReference type="Gene3D" id="2.60.120.230">
    <property type="match status" value="1"/>
</dbReference>
<dbReference type="GO" id="GO:0004500">
    <property type="term" value="F:dopamine beta-monooxygenase activity"/>
    <property type="evidence" value="ECO:0007669"/>
    <property type="project" value="InterPro"/>
</dbReference>
<reference evidence="10 11" key="1">
    <citation type="submission" date="2018-11" db="EMBL/GenBank/DDBJ databases">
        <authorList>
            <consortium name="Pathogen Informatics"/>
        </authorList>
    </citation>
    <scope>NUCLEOTIDE SEQUENCE [LARGE SCALE GENOMIC DNA]</scope>
</reference>
<comment type="cofactor">
    <cofactor evidence="1">
        <name>Cu(2+)</name>
        <dbReference type="ChEBI" id="CHEBI:29036"/>
    </cofactor>
</comment>
<evidence type="ECO:0000313" key="10">
    <source>
        <dbReference type="EMBL" id="VDO70279.1"/>
    </source>
</evidence>
<dbReference type="Pfam" id="PF03712">
    <property type="entry name" value="Cu2_monoox_C"/>
    <property type="match status" value="1"/>
</dbReference>
<dbReference type="InterPro" id="IPR020611">
    <property type="entry name" value="Cu2_ascorb_mOase_CS-1"/>
</dbReference>
<evidence type="ECO:0000313" key="11">
    <source>
        <dbReference type="Proteomes" id="UP000050761"/>
    </source>
</evidence>
<keyword evidence="6" id="KW-0503">Monooxygenase</keyword>
<evidence type="ECO:0000256" key="2">
    <source>
        <dbReference type="ARBA" id="ARBA00010676"/>
    </source>
</evidence>
<dbReference type="InterPro" id="IPR008977">
    <property type="entry name" value="PHM/PNGase_F_dom_sf"/>
</dbReference>
<evidence type="ECO:0000256" key="5">
    <source>
        <dbReference type="ARBA" id="ARBA00023008"/>
    </source>
</evidence>
<dbReference type="InterPro" id="IPR000945">
    <property type="entry name" value="DBH-like"/>
</dbReference>
<dbReference type="InterPro" id="IPR005018">
    <property type="entry name" value="DOMON_domain"/>
</dbReference>
<dbReference type="SMART" id="SM00664">
    <property type="entry name" value="DoH"/>
    <property type="match status" value="1"/>
</dbReference>
<keyword evidence="5" id="KW-0186">Copper</keyword>
<dbReference type="CDD" id="cd09631">
    <property type="entry name" value="DOMON_DOH"/>
    <property type="match status" value="1"/>
</dbReference>
<sequence length="407" mass="45882">MPCSVVFTVTPSNNHLEYIIIGFSDHGSQNNTDICVYQDGQMRDAYIDGEFQIQFDRSQDCQLEKVHGNKFQFRRRFNTCDPKDFAFETGTAQFLIAGGYEFTKDFGSTSVLKEMHYGLLLGSKVSPEPEESDSTSFRILAEGAVVSKRTREEHLECFPKFAVAIRFQIPAAVTTYWCVIKRIPYVVAGQKHHIIQMNPYVKEGNENLVHHMEIFLCETDDQQESSGNCNNLAMSPEARSCSHVIAAWAMGEGSIYYPPEAGLPLGGKRGRKYLKVEIHYNNPQLFSGVEDESGFEFVVTPRLRKFDAGIMEVGLIYSDANSIPPGQTAFPLTGHCIADCTSKLPPDGIYIFGSQLHAHLSGRKLYTSHYRHGVKIGEVNRDNHYSPHWQHIVDIRPYVHVLPVGDF</sequence>
<dbReference type="InterPro" id="IPR028460">
    <property type="entry name" value="Tbh/DBH"/>
</dbReference>
<dbReference type="GO" id="GO:0042421">
    <property type="term" value="P:norepinephrine biosynthetic process"/>
    <property type="evidence" value="ECO:0007669"/>
    <property type="project" value="TreeGrafter"/>
</dbReference>
<feature type="domain" description="DOMON" evidence="9">
    <location>
        <begin position="18"/>
        <end position="99"/>
    </location>
</feature>
<dbReference type="GO" id="GO:0006589">
    <property type="term" value="P:octopamine biosynthetic process"/>
    <property type="evidence" value="ECO:0007669"/>
    <property type="project" value="TreeGrafter"/>
</dbReference>
<dbReference type="InterPro" id="IPR024548">
    <property type="entry name" value="Cu2_monoox_C"/>
</dbReference>
<dbReference type="InterPro" id="IPR045266">
    <property type="entry name" value="DOH_DOMON"/>
</dbReference>
<dbReference type="EMBL" id="UZAH01025772">
    <property type="protein sequence ID" value="VDO70279.1"/>
    <property type="molecule type" value="Genomic_DNA"/>
</dbReference>
<dbReference type="GO" id="GO:0005507">
    <property type="term" value="F:copper ion binding"/>
    <property type="evidence" value="ECO:0007669"/>
    <property type="project" value="InterPro"/>
</dbReference>
<dbReference type="InterPro" id="IPR000323">
    <property type="entry name" value="Cu2_ascorb_mOase_N"/>
</dbReference>
<keyword evidence="8" id="KW-0325">Glycoprotein</keyword>
<dbReference type="PANTHER" id="PTHR10157">
    <property type="entry name" value="DOPAMINE BETA HYDROXYLASE RELATED"/>
    <property type="match status" value="1"/>
</dbReference>